<dbReference type="CDD" id="cd05356">
    <property type="entry name" value="17beta-HSD1_like_SDR_c"/>
    <property type="match status" value="1"/>
</dbReference>
<keyword evidence="3" id="KW-0521">NADP</keyword>
<evidence type="ECO:0000256" key="3">
    <source>
        <dbReference type="ARBA" id="ARBA00022857"/>
    </source>
</evidence>
<protein>
    <submittedName>
        <fullName evidence="7">HSD17B12 protein</fullName>
    </submittedName>
</protein>
<evidence type="ECO:0000313" key="7">
    <source>
        <dbReference type="EMBL" id="CAH1225030.1"/>
    </source>
</evidence>
<dbReference type="GO" id="GO:0016491">
    <property type="term" value="F:oxidoreductase activity"/>
    <property type="evidence" value="ECO:0007669"/>
    <property type="project" value="UniProtKB-KW"/>
</dbReference>
<dbReference type="PROSITE" id="PS00061">
    <property type="entry name" value="ADH_SHORT"/>
    <property type="match status" value="1"/>
</dbReference>
<dbReference type="InterPro" id="IPR051019">
    <property type="entry name" value="VLCFA-Steroid_DH"/>
</dbReference>
<dbReference type="PRINTS" id="PR00081">
    <property type="entry name" value="GDHRDH"/>
</dbReference>
<gene>
    <name evidence="7" type="primary">HSD17B12</name>
    <name evidence="7" type="ORF">BLAG_LOCUS96</name>
</gene>
<dbReference type="PIRSF" id="PIRSF000126">
    <property type="entry name" value="11-beta-HSD1"/>
    <property type="match status" value="1"/>
</dbReference>
<dbReference type="GO" id="GO:0006694">
    <property type="term" value="P:steroid biosynthetic process"/>
    <property type="evidence" value="ECO:0007669"/>
    <property type="project" value="UniProtKB-KW"/>
</dbReference>
<dbReference type="Proteomes" id="UP000838412">
    <property type="component" value="Chromosome 1"/>
</dbReference>
<evidence type="ECO:0000256" key="2">
    <source>
        <dbReference type="ARBA" id="ARBA00006484"/>
    </source>
</evidence>
<evidence type="ECO:0000256" key="4">
    <source>
        <dbReference type="ARBA" id="ARBA00022955"/>
    </source>
</evidence>
<dbReference type="SUPFAM" id="SSF51735">
    <property type="entry name" value="NAD(P)-binding Rossmann-fold domains"/>
    <property type="match status" value="1"/>
</dbReference>
<dbReference type="FunFam" id="3.40.50.720:FF:000137">
    <property type="entry name" value="Hydroxysteroid (17-beta) dehydrogenase 3"/>
    <property type="match status" value="1"/>
</dbReference>
<comment type="subcellular location">
    <subcellularLocation>
        <location evidence="1">Endoplasmic reticulum</location>
    </subcellularLocation>
</comment>
<keyword evidence="4" id="KW-0752">Steroid biosynthesis</keyword>
<dbReference type="PANTHER" id="PTHR43899">
    <property type="entry name" value="RH59310P"/>
    <property type="match status" value="1"/>
</dbReference>
<name>A0A8J9V5S9_BRALA</name>
<evidence type="ECO:0000256" key="5">
    <source>
        <dbReference type="ARBA" id="ARBA00023002"/>
    </source>
</evidence>
<proteinExistence type="inferred from homology"/>
<comment type="similarity">
    <text evidence="2 6">Belongs to the short-chain dehydrogenases/reductases (SDR) family.</text>
</comment>
<organism evidence="7 8">
    <name type="scientific">Branchiostoma lanceolatum</name>
    <name type="common">Common lancelet</name>
    <name type="synonym">Amphioxus lanceolatum</name>
    <dbReference type="NCBI Taxonomy" id="7740"/>
    <lineage>
        <taxon>Eukaryota</taxon>
        <taxon>Metazoa</taxon>
        <taxon>Chordata</taxon>
        <taxon>Cephalochordata</taxon>
        <taxon>Leptocardii</taxon>
        <taxon>Amphioxiformes</taxon>
        <taxon>Branchiostomatidae</taxon>
        <taxon>Branchiostoma</taxon>
    </lineage>
</organism>
<dbReference type="OrthoDB" id="5545019at2759"/>
<dbReference type="Pfam" id="PF00106">
    <property type="entry name" value="adh_short"/>
    <property type="match status" value="1"/>
</dbReference>
<keyword evidence="5" id="KW-0560">Oxidoreductase</keyword>
<keyword evidence="8" id="KW-1185">Reference proteome</keyword>
<dbReference type="InterPro" id="IPR036291">
    <property type="entry name" value="NAD(P)-bd_dom_sf"/>
</dbReference>
<dbReference type="Gene3D" id="3.40.50.720">
    <property type="entry name" value="NAD(P)-binding Rossmann-like Domain"/>
    <property type="match status" value="1"/>
</dbReference>
<accession>A0A8J9V5S9</accession>
<dbReference type="PRINTS" id="PR00080">
    <property type="entry name" value="SDRFAMILY"/>
</dbReference>
<dbReference type="EMBL" id="OV696686">
    <property type="protein sequence ID" value="CAH1225030.1"/>
    <property type="molecule type" value="Genomic_DNA"/>
</dbReference>
<sequence length="317" mass="34407">MAAFFDDVLETVGIVSLLYVGLKALWDVWRILRLYLLSGPLGLSVDFRNYAGRWAVVTGSSDGIGKEYAKQLAACGLNIVLISRSEDKLKAVAAEIEGISGVRTKIVVADFGSTEIYDNIQQELEGLDIVCLVNNVGTAAATYPDFFLNVDDEMNNLMVNVNVTSVIKMTRIVLPGMVERKKGVVINISSTSGEVPFPLLTTYAGTKAFVTQFSRSLAVEYEGKGIIVQTVTPGTVSTSMSGHQPVNAMIPSPASFVSSALKTVGVVGLTCGYFAHSLQLWIVGLFPQDMFARWVLMPTLQMYQNTGPKTTQQNKEK</sequence>
<dbReference type="InterPro" id="IPR002347">
    <property type="entry name" value="SDR_fam"/>
</dbReference>
<evidence type="ECO:0000313" key="8">
    <source>
        <dbReference type="Proteomes" id="UP000838412"/>
    </source>
</evidence>
<evidence type="ECO:0000256" key="1">
    <source>
        <dbReference type="ARBA" id="ARBA00004240"/>
    </source>
</evidence>
<keyword evidence="4" id="KW-0444">Lipid biosynthesis</keyword>
<reference evidence="7" key="1">
    <citation type="submission" date="2022-01" db="EMBL/GenBank/DDBJ databases">
        <authorList>
            <person name="Braso-Vives M."/>
        </authorList>
    </citation>
    <scope>NUCLEOTIDE SEQUENCE</scope>
</reference>
<keyword evidence="4" id="KW-0443">Lipid metabolism</keyword>
<evidence type="ECO:0000256" key="6">
    <source>
        <dbReference type="RuleBase" id="RU000363"/>
    </source>
</evidence>
<dbReference type="GO" id="GO:0005783">
    <property type="term" value="C:endoplasmic reticulum"/>
    <property type="evidence" value="ECO:0007669"/>
    <property type="project" value="UniProtKB-SubCell"/>
</dbReference>
<dbReference type="PANTHER" id="PTHR43899:SF13">
    <property type="entry name" value="RH59310P"/>
    <property type="match status" value="1"/>
</dbReference>
<dbReference type="AlphaFoldDB" id="A0A8J9V5S9"/>
<dbReference type="InterPro" id="IPR020904">
    <property type="entry name" value="Sc_DH/Rdtase_CS"/>
</dbReference>